<feature type="region of interest" description="Disordered" evidence="1">
    <location>
        <begin position="220"/>
        <end position="244"/>
    </location>
</feature>
<proteinExistence type="predicted"/>
<organism evidence="2 3">
    <name type="scientific">Purpureocillium lilacinum</name>
    <name type="common">Paecilomyces lilacinus</name>
    <dbReference type="NCBI Taxonomy" id="33203"/>
    <lineage>
        <taxon>Eukaryota</taxon>
        <taxon>Fungi</taxon>
        <taxon>Dikarya</taxon>
        <taxon>Ascomycota</taxon>
        <taxon>Pezizomycotina</taxon>
        <taxon>Sordariomycetes</taxon>
        <taxon>Hypocreomycetidae</taxon>
        <taxon>Hypocreales</taxon>
        <taxon>Ophiocordycipitaceae</taxon>
        <taxon>Purpureocillium</taxon>
    </lineage>
</organism>
<reference evidence="2 3" key="1">
    <citation type="submission" date="2016-01" db="EMBL/GenBank/DDBJ databases">
        <title>Biosynthesis of antibiotic leucinostatins and their inhibition on Phytophthora in bio-control Purpureocillium lilacinum.</title>
        <authorList>
            <person name="Wang G."/>
            <person name="Liu Z."/>
            <person name="Lin R."/>
            <person name="Li E."/>
            <person name="Mao Z."/>
            <person name="Ling J."/>
            <person name="Yin W."/>
            <person name="Xie B."/>
        </authorList>
    </citation>
    <scope>NUCLEOTIDE SEQUENCE [LARGE SCALE GENOMIC DNA]</scope>
    <source>
        <strain evidence="2">PLBJ-1</strain>
    </source>
</reference>
<comment type="caution">
    <text evidence="2">The sequence shown here is derived from an EMBL/GenBank/DDBJ whole genome shotgun (WGS) entry which is preliminary data.</text>
</comment>
<evidence type="ECO:0000313" key="3">
    <source>
        <dbReference type="Proteomes" id="UP000078240"/>
    </source>
</evidence>
<evidence type="ECO:0000313" key="2">
    <source>
        <dbReference type="EMBL" id="OAQ82174.1"/>
    </source>
</evidence>
<evidence type="ECO:0000256" key="1">
    <source>
        <dbReference type="SAM" id="MobiDB-lite"/>
    </source>
</evidence>
<dbReference type="Proteomes" id="UP000078240">
    <property type="component" value="Unassembled WGS sequence"/>
</dbReference>
<accession>A0A179GW98</accession>
<name>A0A179GW98_PURLI</name>
<sequence>MKPSPGAVMAVAAKPTELRVRMLFCACINFLQGQNENTHQNDDSGRKFHDQALLGGIVVIMASAISEGIAAGPRLSLIIGHGYGDVPAWMAFPGRRSDDITDVCMAKPRGNVGAGSGGAARSDTPCRGHFPLLALRHGHGIPSGGDGNMRCWATSEFVARTSGRPWKGADILGNPRHGCCGSNPNNSKGASCRFRGKGVCDEQIMTALRHDDGTEVQVFGREGGGRNLGGSASRGGEQRRAMAR</sequence>
<dbReference type="AlphaFoldDB" id="A0A179GW98"/>
<protein>
    <submittedName>
        <fullName evidence="2">Uncharacterized protein</fullName>
    </submittedName>
</protein>
<gene>
    <name evidence="2" type="ORF">VFPBJ_04758</name>
</gene>
<dbReference type="EMBL" id="LSBH01000003">
    <property type="protein sequence ID" value="OAQ82174.1"/>
    <property type="molecule type" value="Genomic_DNA"/>
</dbReference>